<evidence type="ECO:0000313" key="1">
    <source>
        <dbReference type="EMBL" id="KAG0578319.1"/>
    </source>
</evidence>
<keyword evidence="2" id="KW-1185">Reference proteome</keyword>
<dbReference type="PANTHER" id="PTHR34374:SF1">
    <property type="entry name" value="LARGE RIBOSOMAL RNA SUBUNIT ACCUMULATION PROTEIN YCED HOMOLOG 1, CHLOROPLASTIC"/>
    <property type="match status" value="1"/>
</dbReference>
<organism evidence="1 2">
    <name type="scientific">Ceratodon purpureus</name>
    <name type="common">Fire moss</name>
    <name type="synonym">Dicranum purpureum</name>
    <dbReference type="NCBI Taxonomy" id="3225"/>
    <lineage>
        <taxon>Eukaryota</taxon>
        <taxon>Viridiplantae</taxon>
        <taxon>Streptophyta</taxon>
        <taxon>Embryophyta</taxon>
        <taxon>Bryophyta</taxon>
        <taxon>Bryophytina</taxon>
        <taxon>Bryopsida</taxon>
        <taxon>Dicranidae</taxon>
        <taxon>Pseudoditrichales</taxon>
        <taxon>Ditrichaceae</taxon>
        <taxon>Ceratodon</taxon>
    </lineage>
</organism>
<proteinExistence type="predicted"/>
<name>A0A8T0I5N9_CERPU</name>
<dbReference type="InterPro" id="IPR003772">
    <property type="entry name" value="YceD"/>
</dbReference>
<evidence type="ECO:0008006" key="3">
    <source>
        <dbReference type="Google" id="ProtNLM"/>
    </source>
</evidence>
<sequence>MAMTALCPQTRVYNFCLESPQHGLSEIAGHASLIQHGGWSRFSNAACLGVLRTSHVRRPQCYHCVNARQDVTSSDRFHDVNILSPASWSLDRRVFTRTFRQCNALPIGAVEGDEEEGTPWEGAVMFRRSAAQSRADYATTLERLGLTRFSSEKAISLAIDMGLETSEVDGVVGTPVQITVEVTKEGRDYRVDGVLRTALTMVCNRCLAPVAERIYTSFNLLLTEDPVKEPTQVNLGVVLGEDAFKWSAEDDDDVEAELDIDLDDKLHFPRDQKECDLSKYLRDTIHLEIPAKSLCDSACPGLCFGCGVNLNNTPCRCGKKKKTENTVNMEEILGLNRKKDIWGPLEQLKKQLEEQQQDRSDDPKL</sequence>
<dbReference type="Pfam" id="PF02620">
    <property type="entry name" value="YceD"/>
    <property type="match status" value="1"/>
</dbReference>
<dbReference type="PANTHER" id="PTHR34374">
    <property type="entry name" value="LARGE RIBOSOMAL RNA SUBUNIT ACCUMULATION PROTEIN YCED HOMOLOG 1, CHLOROPLASTIC"/>
    <property type="match status" value="1"/>
</dbReference>
<dbReference type="Proteomes" id="UP000822688">
    <property type="component" value="Chromosome 4"/>
</dbReference>
<comment type="caution">
    <text evidence="1">The sequence shown here is derived from an EMBL/GenBank/DDBJ whole genome shotgun (WGS) entry which is preliminary data.</text>
</comment>
<protein>
    <recommendedName>
        <fullName evidence="3">DUF177 domain-containing protein</fullName>
    </recommendedName>
</protein>
<evidence type="ECO:0000313" key="2">
    <source>
        <dbReference type="Proteomes" id="UP000822688"/>
    </source>
</evidence>
<dbReference type="EMBL" id="CM026424">
    <property type="protein sequence ID" value="KAG0578319.1"/>
    <property type="molecule type" value="Genomic_DNA"/>
</dbReference>
<accession>A0A8T0I5N9</accession>
<reference evidence="1" key="1">
    <citation type="submission" date="2020-06" db="EMBL/GenBank/DDBJ databases">
        <title>WGS assembly of Ceratodon purpureus strain R40.</title>
        <authorList>
            <person name="Carey S.B."/>
            <person name="Jenkins J."/>
            <person name="Shu S."/>
            <person name="Lovell J.T."/>
            <person name="Sreedasyam A."/>
            <person name="Maumus F."/>
            <person name="Tiley G.P."/>
            <person name="Fernandez-Pozo N."/>
            <person name="Barry K."/>
            <person name="Chen C."/>
            <person name="Wang M."/>
            <person name="Lipzen A."/>
            <person name="Daum C."/>
            <person name="Saski C.A."/>
            <person name="Payton A.C."/>
            <person name="Mcbreen J.C."/>
            <person name="Conrad R.E."/>
            <person name="Kollar L.M."/>
            <person name="Olsson S."/>
            <person name="Huttunen S."/>
            <person name="Landis J.B."/>
            <person name="Wickett N.J."/>
            <person name="Johnson M.G."/>
            <person name="Rensing S.A."/>
            <person name="Grimwood J."/>
            <person name="Schmutz J."/>
            <person name="Mcdaniel S.F."/>
        </authorList>
    </citation>
    <scope>NUCLEOTIDE SEQUENCE</scope>
    <source>
        <strain evidence="1">R40</strain>
    </source>
</reference>
<gene>
    <name evidence="1" type="ORF">KC19_4G014000</name>
</gene>
<dbReference type="AlphaFoldDB" id="A0A8T0I5N9"/>